<protein>
    <submittedName>
        <fullName evidence="2">Uncharacterized protein</fullName>
    </submittedName>
</protein>
<gene>
    <name evidence="2" type="ORF">BpHYR1_052403</name>
</gene>
<dbReference type="AlphaFoldDB" id="A0A3M7R385"/>
<dbReference type="EMBL" id="REGN01004343">
    <property type="protein sequence ID" value="RNA17919.1"/>
    <property type="molecule type" value="Genomic_DNA"/>
</dbReference>
<sequence length="96" mass="10707">MIFSLDKASYIPQRDNVVVVATKSASSSGRLPKTGGNKTATDNSRTRSKSRMRKFGRPRPAQCPILEAISEKVTRIALRKEGLFEQKSVKKKNKKT</sequence>
<feature type="compositionally biased region" description="Basic residues" evidence="1">
    <location>
        <begin position="46"/>
        <end position="57"/>
    </location>
</feature>
<reference evidence="2 3" key="1">
    <citation type="journal article" date="2018" name="Sci. Rep.">
        <title>Genomic signatures of local adaptation to the degree of environmental predictability in rotifers.</title>
        <authorList>
            <person name="Franch-Gras L."/>
            <person name="Hahn C."/>
            <person name="Garcia-Roger E.M."/>
            <person name="Carmona M.J."/>
            <person name="Serra M."/>
            <person name="Gomez A."/>
        </authorList>
    </citation>
    <scope>NUCLEOTIDE SEQUENCE [LARGE SCALE GENOMIC DNA]</scope>
    <source>
        <strain evidence="2">HYR1</strain>
    </source>
</reference>
<organism evidence="2 3">
    <name type="scientific">Brachionus plicatilis</name>
    <name type="common">Marine rotifer</name>
    <name type="synonym">Brachionus muelleri</name>
    <dbReference type="NCBI Taxonomy" id="10195"/>
    <lineage>
        <taxon>Eukaryota</taxon>
        <taxon>Metazoa</taxon>
        <taxon>Spiralia</taxon>
        <taxon>Gnathifera</taxon>
        <taxon>Rotifera</taxon>
        <taxon>Eurotatoria</taxon>
        <taxon>Monogononta</taxon>
        <taxon>Pseudotrocha</taxon>
        <taxon>Ploima</taxon>
        <taxon>Brachionidae</taxon>
        <taxon>Brachionus</taxon>
    </lineage>
</organism>
<name>A0A3M7R385_BRAPC</name>
<evidence type="ECO:0000313" key="3">
    <source>
        <dbReference type="Proteomes" id="UP000276133"/>
    </source>
</evidence>
<proteinExistence type="predicted"/>
<keyword evidence="3" id="KW-1185">Reference proteome</keyword>
<evidence type="ECO:0000256" key="1">
    <source>
        <dbReference type="SAM" id="MobiDB-lite"/>
    </source>
</evidence>
<comment type="caution">
    <text evidence="2">The sequence shown here is derived from an EMBL/GenBank/DDBJ whole genome shotgun (WGS) entry which is preliminary data.</text>
</comment>
<evidence type="ECO:0000313" key="2">
    <source>
        <dbReference type="EMBL" id="RNA17919.1"/>
    </source>
</evidence>
<dbReference type="Proteomes" id="UP000276133">
    <property type="component" value="Unassembled WGS sequence"/>
</dbReference>
<accession>A0A3M7R385</accession>
<feature type="region of interest" description="Disordered" evidence="1">
    <location>
        <begin position="22"/>
        <end position="61"/>
    </location>
</feature>